<dbReference type="Pfam" id="PF17820">
    <property type="entry name" value="PDZ_6"/>
    <property type="match status" value="1"/>
</dbReference>
<dbReference type="PANTHER" id="PTHR32060">
    <property type="entry name" value="TAIL-SPECIFIC PROTEASE"/>
    <property type="match status" value="1"/>
</dbReference>
<dbReference type="InterPro" id="IPR055210">
    <property type="entry name" value="CtpA/B_N"/>
</dbReference>
<reference evidence="7 8" key="1">
    <citation type="journal article" date="2020" name="Microorganisms">
        <title>Simultaneous Genome Sequencing of Prosthecochloris ethylica and Desulfuromonas acetoxidans within a Syntrophic Mixture Reveals Unique Pili and Protein Interactions.</title>
        <authorList>
            <person name="Kyndt J.A."/>
            <person name="Van Beeumen J.J."/>
            <person name="Meyer T.E."/>
        </authorList>
    </citation>
    <scope>NUCLEOTIDE SEQUENCE [LARGE SCALE GENOMIC DNA]</scope>
    <source>
        <strain evidence="7 8">N3</strain>
    </source>
</reference>
<comment type="similarity">
    <text evidence="1 5">Belongs to the peptidase S41A family.</text>
</comment>
<keyword evidence="2 5" id="KW-0645">Protease</keyword>
<proteinExistence type="inferred from homology"/>
<evidence type="ECO:0000259" key="6">
    <source>
        <dbReference type="PROSITE" id="PS50106"/>
    </source>
</evidence>
<dbReference type="CDD" id="cd07560">
    <property type="entry name" value="Peptidase_S41_CPP"/>
    <property type="match status" value="1"/>
</dbReference>
<dbReference type="SMART" id="SM00228">
    <property type="entry name" value="PDZ"/>
    <property type="match status" value="1"/>
</dbReference>
<evidence type="ECO:0000256" key="1">
    <source>
        <dbReference type="ARBA" id="ARBA00009179"/>
    </source>
</evidence>
<evidence type="ECO:0000256" key="4">
    <source>
        <dbReference type="ARBA" id="ARBA00022825"/>
    </source>
</evidence>
<dbReference type="InterPro" id="IPR004447">
    <property type="entry name" value="Peptidase_S41A"/>
</dbReference>
<name>A0ABR9XRI7_9CHLB</name>
<dbReference type="EMBL" id="JADGII010000006">
    <property type="protein sequence ID" value="MBF0636594.1"/>
    <property type="molecule type" value="Genomic_DNA"/>
</dbReference>
<dbReference type="SUPFAM" id="SSF50156">
    <property type="entry name" value="PDZ domain-like"/>
    <property type="match status" value="1"/>
</dbReference>
<accession>A0ABR9XRI7</accession>
<dbReference type="Gene3D" id="3.90.226.10">
    <property type="entry name" value="2-enoyl-CoA Hydratase, Chain A, domain 1"/>
    <property type="match status" value="1"/>
</dbReference>
<comment type="caution">
    <text evidence="7">The sequence shown here is derived from an EMBL/GenBank/DDBJ whole genome shotgun (WGS) entry which is preliminary data.</text>
</comment>
<feature type="domain" description="PDZ" evidence="6">
    <location>
        <begin position="79"/>
        <end position="155"/>
    </location>
</feature>
<evidence type="ECO:0000313" key="7">
    <source>
        <dbReference type="EMBL" id="MBF0636594.1"/>
    </source>
</evidence>
<sequence length="557" mass="61377">MNRWFSTFVMCASLAFRPSGVSHAEDQARENDLFSVARNIDLLGDVYREVSDSYVDPVDAAEFMFAGIDGMLETLDPYTVFLDREESEELGEITSGQYGGIGVTIATIADRVYVVSVLEGYAADLAGLRTGDRIMAVDGVEMTGDAIEKVRDLLKGVPGTSLEMTVLRCGSPDELTISLMRQEVRVNTVRHASLIGSTGYLEMTSFGNRSAEEVSHAIDGLRAEAEAAGRTMDSVILDLRSNPGGLLDVAVGVTGLFVRKGSEVVSIRGRGSDSRNSYVTETDPAIGSLPLAVLINSRSASASEIVAGAIQEHDRGVVIGERSFGKGLVQSIIPLPYDCKLKMTSARYYTPSGRLIQKYHEPDAAARSVLEHTGRQDSSKVFYTLQNRRKVYGGGGILPDILVSDREAGEYEAALKKEGMLFRYACFYHARNSVQPAIPMDRASLLAGFEEFLEREEFDFEPRPVWMLDDMGDAVGEFGESPRIDSLLTEVERELQVLLERRKLEEREQIAISLEEEILRHYDEDASRRLGVSHDPVVIEALDVLGSQDRYRTLLDP</sequence>
<dbReference type="InterPro" id="IPR001478">
    <property type="entry name" value="PDZ"/>
</dbReference>
<evidence type="ECO:0000256" key="5">
    <source>
        <dbReference type="RuleBase" id="RU004404"/>
    </source>
</evidence>
<dbReference type="InterPro" id="IPR036034">
    <property type="entry name" value="PDZ_sf"/>
</dbReference>
<dbReference type="Gene3D" id="2.30.42.10">
    <property type="match status" value="1"/>
</dbReference>
<gene>
    <name evidence="7" type="ORF">INT08_05290</name>
</gene>
<dbReference type="Pfam" id="PF22694">
    <property type="entry name" value="CtpB_N-like"/>
    <property type="match status" value="1"/>
</dbReference>
<dbReference type="SUPFAM" id="SSF52096">
    <property type="entry name" value="ClpP/crotonase"/>
    <property type="match status" value="1"/>
</dbReference>
<evidence type="ECO:0000313" key="8">
    <source>
        <dbReference type="Proteomes" id="UP000619838"/>
    </source>
</evidence>
<dbReference type="CDD" id="cd06782">
    <property type="entry name" value="cpPDZ_CPP-like"/>
    <property type="match status" value="1"/>
</dbReference>
<dbReference type="Pfam" id="PF03572">
    <property type="entry name" value="Peptidase_S41"/>
    <property type="match status" value="1"/>
</dbReference>
<dbReference type="Proteomes" id="UP000619838">
    <property type="component" value="Unassembled WGS sequence"/>
</dbReference>
<dbReference type="NCBIfam" id="TIGR00225">
    <property type="entry name" value="prc"/>
    <property type="match status" value="1"/>
</dbReference>
<dbReference type="Gene3D" id="3.30.750.44">
    <property type="match status" value="1"/>
</dbReference>
<evidence type="ECO:0000256" key="3">
    <source>
        <dbReference type="ARBA" id="ARBA00022801"/>
    </source>
</evidence>
<keyword evidence="4 5" id="KW-0720">Serine protease</keyword>
<dbReference type="PROSITE" id="PS50106">
    <property type="entry name" value="PDZ"/>
    <property type="match status" value="1"/>
</dbReference>
<organism evidence="7 8">
    <name type="scientific">Prosthecochloris ethylica</name>
    <dbReference type="NCBI Taxonomy" id="2743976"/>
    <lineage>
        <taxon>Bacteria</taxon>
        <taxon>Pseudomonadati</taxon>
        <taxon>Chlorobiota</taxon>
        <taxon>Chlorobiia</taxon>
        <taxon>Chlorobiales</taxon>
        <taxon>Chlorobiaceae</taxon>
        <taxon>Prosthecochloris</taxon>
    </lineage>
</organism>
<dbReference type="PANTHER" id="PTHR32060:SF22">
    <property type="entry name" value="CARBOXYL-TERMINAL-PROCESSING PEPTIDASE 3, CHLOROPLASTIC"/>
    <property type="match status" value="1"/>
</dbReference>
<evidence type="ECO:0000256" key="2">
    <source>
        <dbReference type="ARBA" id="ARBA00022670"/>
    </source>
</evidence>
<keyword evidence="3 5" id="KW-0378">Hydrolase</keyword>
<keyword evidence="8" id="KW-1185">Reference proteome</keyword>
<protein>
    <submittedName>
        <fullName evidence="7">S41 family peptidase</fullName>
    </submittedName>
</protein>
<dbReference type="InterPro" id="IPR041489">
    <property type="entry name" value="PDZ_6"/>
</dbReference>
<dbReference type="SMART" id="SM00245">
    <property type="entry name" value="TSPc"/>
    <property type="match status" value="1"/>
</dbReference>
<dbReference type="InterPro" id="IPR005151">
    <property type="entry name" value="Tail-specific_protease"/>
</dbReference>
<dbReference type="InterPro" id="IPR029045">
    <property type="entry name" value="ClpP/crotonase-like_dom_sf"/>
</dbReference>